<dbReference type="Gene3D" id="2.120.10.80">
    <property type="entry name" value="Kelch-type beta propeller"/>
    <property type="match status" value="1"/>
</dbReference>
<dbReference type="Pfam" id="PF24681">
    <property type="entry name" value="Kelch_KLHDC2_KLHL20_DRC7"/>
    <property type="match status" value="2"/>
</dbReference>
<dbReference type="PANTHER" id="PTHR46063">
    <property type="entry name" value="KELCH DOMAIN-CONTAINING PROTEIN"/>
    <property type="match status" value="1"/>
</dbReference>
<sequence>MGKDKKKKGKGAEKTALKTEKKQSSKMKKQLAKSGEDNIEDIVKAIEAEEKKRSEVKEMKMEPPSHRCNFSMSAHSENPEIILFGGEFYNGKTSVLNNELMIYNTKRKEWTKLVSPGGPPPRCAHQAVFSPTAGGQLWVFGGEYTNPSETQFHHYKDLWCFHFSSKRWEKINGHRMILFKRFLIVFGGFHDNLRECKYFNDIYSFDLSNYKWTKLEVSGSKAPEARSAFNLFPSSDGRGVVVFGGFYGDNDIGKTFTDMFLIVPDKNDESFTKWRWHSVKQIGYRPTPRTGMSSVPAPTGGKVYLFGGVQDKEEEEENENEDEMTKDPRRSSMICSVLQFENERAVWHSGKQNILSILLYILIPLPLIVVEVTGKKDKNKNKPIEESEPQNADIKKDVEMSGAFTITSTIGTSSINDPSDDCPTQDKVKDPSVFSPSPRYGSGLVIKQGTLFLYGGIFEDQDNLKKLEEWETIVESDVTSMEWVESESESDDDDDSEDEDSDDMDTD</sequence>
<accession>A0A7T8QW28</accession>
<reference evidence="3" key="1">
    <citation type="submission" date="2021-01" db="EMBL/GenBank/DDBJ databases">
        <title>Caligus Genome Assembly.</title>
        <authorList>
            <person name="Gallardo-Escarate C."/>
        </authorList>
    </citation>
    <scope>NUCLEOTIDE SEQUENCE [LARGE SCALE GENOMIC DNA]</scope>
</reference>
<feature type="region of interest" description="Disordered" evidence="1">
    <location>
        <begin position="309"/>
        <end position="329"/>
    </location>
</feature>
<feature type="region of interest" description="Disordered" evidence="1">
    <location>
        <begin position="477"/>
        <end position="507"/>
    </location>
</feature>
<gene>
    <name evidence="2" type="ORF">FKW44_002067</name>
</gene>
<feature type="compositionally biased region" description="Basic and acidic residues" evidence="1">
    <location>
        <begin position="10"/>
        <end position="23"/>
    </location>
</feature>
<keyword evidence="3" id="KW-1185">Reference proteome</keyword>
<evidence type="ECO:0000256" key="1">
    <source>
        <dbReference type="SAM" id="MobiDB-lite"/>
    </source>
</evidence>
<feature type="compositionally biased region" description="Acidic residues" evidence="1">
    <location>
        <begin position="484"/>
        <end position="507"/>
    </location>
</feature>
<evidence type="ECO:0000313" key="2">
    <source>
        <dbReference type="EMBL" id="QQP57168.1"/>
    </source>
</evidence>
<dbReference type="OrthoDB" id="4447at2759"/>
<proteinExistence type="predicted"/>
<organism evidence="2 3">
    <name type="scientific">Caligus rogercresseyi</name>
    <name type="common">Sea louse</name>
    <dbReference type="NCBI Taxonomy" id="217165"/>
    <lineage>
        <taxon>Eukaryota</taxon>
        <taxon>Metazoa</taxon>
        <taxon>Ecdysozoa</taxon>
        <taxon>Arthropoda</taxon>
        <taxon>Crustacea</taxon>
        <taxon>Multicrustacea</taxon>
        <taxon>Hexanauplia</taxon>
        <taxon>Copepoda</taxon>
        <taxon>Siphonostomatoida</taxon>
        <taxon>Caligidae</taxon>
        <taxon>Caligus</taxon>
    </lineage>
</organism>
<dbReference type="PANTHER" id="PTHR46063:SF1">
    <property type="entry name" value="KELCH DOMAIN-CONTAINING PROTEIN 4"/>
    <property type="match status" value="1"/>
</dbReference>
<dbReference type="SUPFAM" id="SSF117281">
    <property type="entry name" value="Kelch motif"/>
    <property type="match status" value="1"/>
</dbReference>
<feature type="compositionally biased region" description="Acidic residues" evidence="1">
    <location>
        <begin position="312"/>
        <end position="322"/>
    </location>
</feature>
<dbReference type="EMBL" id="CP045891">
    <property type="protein sequence ID" value="QQP57168.1"/>
    <property type="molecule type" value="Genomic_DNA"/>
</dbReference>
<evidence type="ECO:0000313" key="3">
    <source>
        <dbReference type="Proteomes" id="UP000595437"/>
    </source>
</evidence>
<protein>
    <submittedName>
        <fullName evidence="2">Kelch domaincontaining protein 4like</fullName>
    </submittedName>
</protein>
<name>A0A7T8QW28_CALRO</name>
<dbReference type="AlphaFoldDB" id="A0A7T8QW28"/>
<dbReference type="InterPro" id="IPR052588">
    <property type="entry name" value="Kelch_domain_protein"/>
</dbReference>
<dbReference type="Proteomes" id="UP000595437">
    <property type="component" value="Chromosome 2"/>
</dbReference>
<feature type="region of interest" description="Disordered" evidence="1">
    <location>
        <begin position="409"/>
        <end position="435"/>
    </location>
</feature>
<feature type="region of interest" description="Disordered" evidence="1">
    <location>
        <begin position="377"/>
        <end position="396"/>
    </location>
</feature>
<dbReference type="InterPro" id="IPR015915">
    <property type="entry name" value="Kelch-typ_b-propeller"/>
</dbReference>
<feature type="region of interest" description="Disordered" evidence="1">
    <location>
        <begin position="1"/>
        <end position="36"/>
    </location>
</feature>